<proteinExistence type="predicted"/>
<name>A0AA46A6E1_9RHOB</name>
<keyword evidence="2" id="KW-0813">Transport</keyword>
<feature type="transmembrane region" description="Helical" evidence="7">
    <location>
        <begin position="179"/>
        <end position="204"/>
    </location>
</feature>
<feature type="transmembrane region" description="Helical" evidence="7">
    <location>
        <begin position="147"/>
        <end position="167"/>
    </location>
</feature>
<reference evidence="9 11" key="2">
    <citation type="submission" date="2021-01" db="EMBL/GenBank/DDBJ databases">
        <title>Biogeographic distribution of Paracoccus.</title>
        <authorList>
            <person name="Hollensteiner J."/>
            <person name="Leineberger J."/>
            <person name="Brinkhoff T."/>
            <person name="Daniel R."/>
        </authorList>
    </citation>
    <scope>NUCLEOTIDE SEQUENCE [LARGE SCALE GENOMIC DNA]</scope>
    <source>
        <strain evidence="9 11">DSM 18447</strain>
        <plasmid evidence="9 11">p242883</plasmid>
    </source>
</reference>
<sequence length="222" mass="23112">MHIEPGIVTGAKIALSHATAAAAAGYTLKLAWEALRERGLASLAGRAVLTTAAVFTFFEIMPHFPVGVSEVHFILGSTLFLLFGAAPAAIGLALGLLLQGMLFAPFDLPQYGMNITTLLVPLFALQALAARIIAPGTAYVDLRYGQALALSTAYQGGIVAWVAFWAIYGQGFAGGIHGIATFGAAYMLVVLIEPLVDLAVLAGAKSLRGLRGSSLVTPRLFA</sequence>
<feature type="transmembrane region" description="Helical" evidence="7">
    <location>
        <begin position="39"/>
        <end position="61"/>
    </location>
</feature>
<keyword evidence="5 7" id="KW-1133">Transmembrane helix</keyword>
<keyword evidence="4 7" id="KW-0812">Transmembrane</keyword>
<keyword evidence="11" id="KW-1185">Reference proteome</keyword>
<comment type="subcellular location">
    <subcellularLocation>
        <location evidence="1">Cell membrane</location>
        <topology evidence="1">Multi-pass membrane protein</topology>
    </subcellularLocation>
</comment>
<evidence type="ECO:0000313" key="9">
    <source>
        <dbReference type="EMBL" id="WCR05636.1"/>
    </source>
</evidence>
<feature type="transmembrane region" description="Helical" evidence="7">
    <location>
        <begin position="73"/>
        <end position="98"/>
    </location>
</feature>
<evidence type="ECO:0000256" key="6">
    <source>
        <dbReference type="ARBA" id="ARBA00023136"/>
    </source>
</evidence>
<dbReference type="RefSeq" id="WP_076526886.1">
    <property type="nucleotide sequence ID" value="NZ_CP067141.1"/>
</dbReference>
<feature type="transmembrane region" description="Helical" evidence="7">
    <location>
        <begin position="118"/>
        <end position="140"/>
    </location>
</feature>
<dbReference type="Pfam" id="PF01891">
    <property type="entry name" value="CbiM"/>
    <property type="match status" value="1"/>
</dbReference>
<dbReference type="Gene3D" id="1.10.1760.20">
    <property type="match status" value="1"/>
</dbReference>
<protein>
    <submittedName>
        <fullName evidence="8">Cobalt uptake substrate-specific transmembrane region</fullName>
    </submittedName>
    <submittedName>
        <fullName evidence="9">Energy-coupling factor ABC transporter permease</fullName>
    </submittedName>
</protein>
<keyword evidence="3" id="KW-1003">Cell membrane</keyword>
<dbReference type="GO" id="GO:0000041">
    <property type="term" value="P:transition metal ion transport"/>
    <property type="evidence" value="ECO:0007669"/>
    <property type="project" value="InterPro"/>
</dbReference>
<geneLocation type="plasmid" evidence="9 11">
    <name>p242883</name>
</geneLocation>
<dbReference type="InterPro" id="IPR002751">
    <property type="entry name" value="CbiM/NikMN"/>
</dbReference>
<evidence type="ECO:0000256" key="1">
    <source>
        <dbReference type="ARBA" id="ARBA00004651"/>
    </source>
</evidence>
<dbReference type="Proteomes" id="UP001215549">
    <property type="component" value="Plasmid p242883"/>
</dbReference>
<dbReference type="Proteomes" id="UP000186216">
    <property type="component" value="Unassembled WGS sequence"/>
</dbReference>
<evidence type="ECO:0000256" key="5">
    <source>
        <dbReference type="ARBA" id="ARBA00022989"/>
    </source>
</evidence>
<organism evidence="8 10">
    <name type="scientific">Paracoccus saliphilus</name>
    <dbReference type="NCBI Taxonomy" id="405559"/>
    <lineage>
        <taxon>Bacteria</taxon>
        <taxon>Pseudomonadati</taxon>
        <taxon>Pseudomonadota</taxon>
        <taxon>Alphaproteobacteria</taxon>
        <taxon>Rhodobacterales</taxon>
        <taxon>Paracoccaceae</taxon>
        <taxon>Paracoccus</taxon>
    </lineage>
</organism>
<evidence type="ECO:0000256" key="4">
    <source>
        <dbReference type="ARBA" id="ARBA00022692"/>
    </source>
</evidence>
<keyword evidence="9" id="KW-0614">Plasmid</keyword>
<dbReference type="EMBL" id="CP067141">
    <property type="protein sequence ID" value="WCR05636.1"/>
    <property type="molecule type" value="Genomic_DNA"/>
</dbReference>
<keyword evidence="6 7" id="KW-0472">Membrane</keyword>
<evidence type="ECO:0000256" key="7">
    <source>
        <dbReference type="SAM" id="Phobius"/>
    </source>
</evidence>
<dbReference type="GO" id="GO:0005886">
    <property type="term" value="C:plasma membrane"/>
    <property type="evidence" value="ECO:0007669"/>
    <property type="project" value="UniProtKB-SubCell"/>
</dbReference>
<evidence type="ECO:0000313" key="8">
    <source>
        <dbReference type="EMBL" id="SIS96632.1"/>
    </source>
</evidence>
<reference evidence="8 10" key="1">
    <citation type="submission" date="2017-01" db="EMBL/GenBank/DDBJ databases">
        <authorList>
            <person name="Varghese N."/>
            <person name="Submissions S."/>
        </authorList>
    </citation>
    <scope>NUCLEOTIDE SEQUENCE [LARGE SCALE GENOMIC DNA]</scope>
    <source>
        <strain evidence="8 10">DSM 18447</strain>
    </source>
</reference>
<dbReference type="EMBL" id="FTOU01000010">
    <property type="protein sequence ID" value="SIS96632.1"/>
    <property type="molecule type" value="Genomic_DNA"/>
</dbReference>
<evidence type="ECO:0000313" key="11">
    <source>
        <dbReference type="Proteomes" id="UP001215549"/>
    </source>
</evidence>
<dbReference type="AlphaFoldDB" id="A0AA46A6E1"/>
<evidence type="ECO:0000256" key="3">
    <source>
        <dbReference type="ARBA" id="ARBA00022475"/>
    </source>
</evidence>
<accession>A0AA46A6E1</accession>
<gene>
    <name evidence="9" type="ORF">JHX88_21400</name>
    <name evidence="8" type="ORF">SAMN05421772_11098</name>
</gene>
<evidence type="ECO:0000256" key="2">
    <source>
        <dbReference type="ARBA" id="ARBA00022448"/>
    </source>
</evidence>
<evidence type="ECO:0000313" key="10">
    <source>
        <dbReference type="Proteomes" id="UP000186216"/>
    </source>
</evidence>